<evidence type="ECO:0000313" key="5">
    <source>
        <dbReference type="EMBL" id="GES29922.1"/>
    </source>
</evidence>
<dbReference type="PRINTS" id="PR00081">
    <property type="entry name" value="GDHRDH"/>
</dbReference>
<evidence type="ECO:0000259" key="4">
    <source>
        <dbReference type="SMART" id="SM00822"/>
    </source>
</evidence>
<keyword evidence="6" id="KW-1185">Reference proteome</keyword>
<name>A0A5J4LCJ3_9ACTN</name>
<dbReference type="AlphaFoldDB" id="A0A5J4LCJ3"/>
<dbReference type="InterPro" id="IPR036291">
    <property type="entry name" value="NAD(P)-bd_dom_sf"/>
</dbReference>
<evidence type="ECO:0000256" key="1">
    <source>
        <dbReference type="ARBA" id="ARBA00006484"/>
    </source>
</evidence>
<evidence type="ECO:0000313" key="6">
    <source>
        <dbReference type="Proteomes" id="UP000325598"/>
    </source>
</evidence>
<comment type="similarity">
    <text evidence="1 3">Belongs to the short-chain dehydrogenases/reductases (SDR) family.</text>
</comment>
<feature type="domain" description="Ketoreductase" evidence="4">
    <location>
        <begin position="7"/>
        <end position="182"/>
    </location>
</feature>
<dbReference type="PANTHER" id="PTHR44196:SF1">
    <property type="entry name" value="DEHYDROGENASE_REDUCTASE SDR FAMILY MEMBER 7B"/>
    <property type="match status" value="1"/>
</dbReference>
<evidence type="ECO:0000256" key="3">
    <source>
        <dbReference type="RuleBase" id="RU000363"/>
    </source>
</evidence>
<dbReference type="InterPro" id="IPR020904">
    <property type="entry name" value="Sc_DH/Rdtase_CS"/>
</dbReference>
<dbReference type="GO" id="GO:0016020">
    <property type="term" value="C:membrane"/>
    <property type="evidence" value="ECO:0007669"/>
    <property type="project" value="TreeGrafter"/>
</dbReference>
<dbReference type="GO" id="GO:0016491">
    <property type="term" value="F:oxidoreductase activity"/>
    <property type="evidence" value="ECO:0007669"/>
    <property type="project" value="UniProtKB-KW"/>
</dbReference>
<gene>
    <name evidence="5" type="ORF">San01_24090</name>
</gene>
<reference evidence="5 6" key="1">
    <citation type="submission" date="2019-10" db="EMBL/GenBank/DDBJ databases">
        <title>Whole genome shotgun sequence of Streptomyces angustmyceticus NBRC 3934.</title>
        <authorList>
            <person name="Hosoyama A."/>
            <person name="Ichikawa N."/>
            <person name="Kimura A."/>
            <person name="Kitahashi Y."/>
            <person name="Komaki H."/>
            <person name="Uohara A."/>
        </authorList>
    </citation>
    <scope>NUCLEOTIDE SEQUENCE [LARGE SCALE GENOMIC DNA]</scope>
    <source>
        <strain evidence="5 6">NBRC 3934</strain>
    </source>
</reference>
<keyword evidence="2" id="KW-0560">Oxidoreductase</keyword>
<dbReference type="PRINTS" id="PR00080">
    <property type="entry name" value="SDRFAMILY"/>
</dbReference>
<dbReference type="Gene3D" id="3.40.50.720">
    <property type="entry name" value="NAD(P)-binding Rossmann-like Domain"/>
    <property type="match status" value="1"/>
</dbReference>
<accession>A0A5J4LCJ3</accession>
<protein>
    <submittedName>
        <fullName evidence="5">Oxidoreductase</fullName>
    </submittedName>
</protein>
<dbReference type="EMBL" id="BLAG01000007">
    <property type="protein sequence ID" value="GES29922.1"/>
    <property type="molecule type" value="Genomic_DNA"/>
</dbReference>
<dbReference type="InterPro" id="IPR057326">
    <property type="entry name" value="KR_dom"/>
</dbReference>
<dbReference type="Pfam" id="PF00106">
    <property type="entry name" value="adh_short"/>
    <property type="match status" value="1"/>
</dbReference>
<dbReference type="PANTHER" id="PTHR44196">
    <property type="entry name" value="DEHYDROGENASE/REDUCTASE SDR FAMILY MEMBER 7B"/>
    <property type="match status" value="1"/>
</dbReference>
<dbReference type="SUPFAM" id="SSF51735">
    <property type="entry name" value="NAD(P)-binding Rossmann-fold domains"/>
    <property type="match status" value="1"/>
</dbReference>
<dbReference type="PROSITE" id="PS00061">
    <property type="entry name" value="ADH_SHORT"/>
    <property type="match status" value="1"/>
</dbReference>
<dbReference type="SMART" id="SM00822">
    <property type="entry name" value="PKS_KR"/>
    <property type="match status" value="1"/>
</dbReference>
<comment type="caution">
    <text evidence="5">The sequence shown here is derived from an EMBL/GenBank/DDBJ whole genome shotgun (WGS) entry which is preliminary data.</text>
</comment>
<dbReference type="Proteomes" id="UP000325598">
    <property type="component" value="Unassembled WGS sequence"/>
</dbReference>
<sequence length="264" mass="27162">MLTIKGSTVLLTGASGGIGHALARALAARGAHLVVTGRRADALGQLETSLGARPLVADLSDPEAVEDLAERAGPVDILVANAALPSSGPLLDYTPRELNRSLDVNLRAPLMLARLLAPRMVAAGRGHLVMIGSISGRTASPSTSLYSAAKFGLRGFTHGLRQDLHGTGVGVSLVQPGFVRDAGMFADSGATPPAGIRTVSPAQVVAGTLKAIERDRAEVNVAPLELRLGSAIGGLFPTLAAAVQRRAAPAALVRQIAQAQRHQR</sequence>
<organism evidence="5 6">
    <name type="scientific">Streptomyces angustmyceticus</name>
    <dbReference type="NCBI Taxonomy" id="285578"/>
    <lineage>
        <taxon>Bacteria</taxon>
        <taxon>Bacillati</taxon>
        <taxon>Actinomycetota</taxon>
        <taxon>Actinomycetes</taxon>
        <taxon>Kitasatosporales</taxon>
        <taxon>Streptomycetaceae</taxon>
        <taxon>Streptomyces</taxon>
    </lineage>
</organism>
<evidence type="ECO:0000256" key="2">
    <source>
        <dbReference type="ARBA" id="ARBA00023002"/>
    </source>
</evidence>
<dbReference type="InterPro" id="IPR002347">
    <property type="entry name" value="SDR_fam"/>
</dbReference>
<proteinExistence type="inferred from homology"/>